<dbReference type="PROSITE" id="PS51515">
    <property type="entry name" value="BIN3_SAM"/>
    <property type="match status" value="1"/>
</dbReference>
<keyword evidence="3 6" id="KW-0808">Transferase</keyword>
<evidence type="ECO:0000313" key="10">
    <source>
        <dbReference type="Proteomes" id="UP000054350"/>
    </source>
</evidence>
<evidence type="ECO:0000256" key="3">
    <source>
        <dbReference type="ARBA" id="ARBA00022679"/>
    </source>
</evidence>
<dbReference type="GO" id="GO:0017069">
    <property type="term" value="F:snRNA binding"/>
    <property type="evidence" value="ECO:0007669"/>
    <property type="project" value="TreeGrafter"/>
</dbReference>
<protein>
    <recommendedName>
        <fullName evidence="6">RNA methyltransferase</fullName>
        <ecNumber evidence="6">2.1.1.-</ecNumber>
    </recommendedName>
</protein>
<dbReference type="InterPro" id="IPR029063">
    <property type="entry name" value="SAM-dependent_MTases_sf"/>
</dbReference>
<gene>
    <name evidence="9" type="ORF">AMAG_03803</name>
</gene>
<feature type="domain" description="Bin3-type SAM" evidence="8">
    <location>
        <begin position="1"/>
        <end position="250"/>
    </location>
</feature>
<dbReference type="InterPro" id="IPR024160">
    <property type="entry name" value="BIN3_SAM-bd_dom"/>
</dbReference>
<dbReference type="STRING" id="578462.A0A0L0SAM6"/>
<evidence type="ECO:0000256" key="7">
    <source>
        <dbReference type="SAM" id="MobiDB-lite"/>
    </source>
</evidence>
<evidence type="ECO:0000256" key="4">
    <source>
        <dbReference type="ARBA" id="ARBA00022691"/>
    </source>
</evidence>
<dbReference type="eggNOG" id="KOG2899">
    <property type="taxonomic scope" value="Eukaryota"/>
</dbReference>
<dbReference type="EMBL" id="GG745334">
    <property type="protein sequence ID" value="KNE59536.1"/>
    <property type="molecule type" value="Genomic_DNA"/>
</dbReference>
<comment type="similarity">
    <text evidence="1 6">Belongs to the methyltransferase superfamily.</text>
</comment>
<dbReference type="EC" id="2.1.1.-" evidence="6"/>
<dbReference type="PANTHER" id="PTHR12315">
    <property type="entry name" value="BICOID-INTERACTING PROTEIN RELATED"/>
    <property type="match status" value="1"/>
</dbReference>
<keyword evidence="10" id="KW-1185">Reference proteome</keyword>
<dbReference type="Proteomes" id="UP000054350">
    <property type="component" value="Unassembled WGS sequence"/>
</dbReference>
<sequence>MISNDDIAGKVVLDVGCNSGALTLRLASLHRPKWMLGIDLDGHLIRDAARHAQHEYSLVGGPDDEPGYFPDAMVAIHGSTPLPDGWRKDGYLVSSLSEVPNLVDRARKHVRWECDAVGAVLPGTLRFAAADVAKEDLSALEGKFDTILALSVTKWIHLHGRDNGIRDFFHTVYRLLVPGGTFIVEPQPFDSYLKSKLKKFNPPELQFRPDAFPAFLTSLGFDPLADTHPDPTTTARGFETRHVQRWRKRATRSPPPAPARQPRD</sequence>
<dbReference type="AlphaFoldDB" id="A0A0L0SAM6"/>
<keyword evidence="2 6" id="KW-0489">Methyltransferase</keyword>
<evidence type="ECO:0000256" key="5">
    <source>
        <dbReference type="PROSITE-ProRule" id="PRU00848"/>
    </source>
</evidence>
<keyword evidence="4 5" id="KW-0949">S-adenosyl-L-methionine</keyword>
<dbReference type="InterPro" id="IPR010675">
    <property type="entry name" value="Bin3_C"/>
</dbReference>
<dbReference type="OMA" id="KWIHLFH"/>
<dbReference type="Gene3D" id="3.40.50.150">
    <property type="entry name" value="Vaccinia Virus protein VP39"/>
    <property type="match status" value="1"/>
</dbReference>
<dbReference type="GO" id="GO:0032259">
    <property type="term" value="P:methylation"/>
    <property type="evidence" value="ECO:0007669"/>
    <property type="project" value="UniProtKB-KW"/>
</dbReference>
<dbReference type="GO" id="GO:0008173">
    <property type="term" value="F:RNA methyltransferase activity"/>
    <property type="evidence" value="ECO:0007669"/>
    <property type="project" value="UniProtKB-UniRule"/>
</dbReference>
<evidence type="ECO:0000313" key="9">
    <source>
        <dbReference type="EMBL" id="KNE59536.1"/>
    </source>
</evidence>
<dbReference type="VEuPathDB" id="FungiDB:AMAG_03803"/>
<feature type="compositionally biased region" description="Pro residues" evidence="7">
    <location>
        <begin position="253"/>
        <end position="264"/>
    </location>
</feature>
<reference evidence="10" key="2">
    <citation type="submission" date="2009-11" db="EMBL/GenBank/DDBJ databases">
        <title>The Genome Sequence of Allomyces macrogynus strain ATCC 38327.</title>
        <authorList>
            <consortium name="The Broad Institute Genome Sequencing Platform"/>
            <person name="Russ C."/>
            <person name="Cuomo C."/>
            <person name="Shea T."/>
            <person name="Young S.K."/>
            <person name="Zeng Q."/>
            <person name="Koehrsen M."/>
            <person name="Haas B."/>
            <person name="Borodovsky M."/>
            <person name="Guigo R."/>
            <person name="Alvarado L."/>
            <person name="Berlin A."/>
            <person name="Borenstein D."/>
            <person name="Chen Z."/>
            <person name="Engels R."/>
            <person name="Freedman E."/>
            <person name="Gellesch M."/>
            <person name="Goldberg J."/>
            <person name="Griggs A."/>
            <person name="Gujja S."/>
            <person name="Heiman D."/>
            <person name="Hepburn T."/>
            <person name="Howarth C."/>
            <person name="Jen D."/>
            <person name="Larson L."/>
            <person name="Lewis B."/>
            <person name="Mehta T."/>
            <person name="Park D."/>
            <person name="Pearson M."/>
            <person name="Roberts A."/>
            <person name="Saif S."/>
            <person name="Shenoy N."/>
            <person name="Sisk P."/>
            <person name="Stolte C."/>
            <person name="Sykes S."/>
            <person name="Walk T."/>
            <person name="White J."/>
            <person name="Yandava C."/>
            <person name="Burger G."/>
            <person name="Gray M.W."/>
            <person name="Holland P.W.H."/>
            <person name="King N."/>
            <person name="Lang F.B.F."/>
            <person name="Roger A.J."/>
            <person name="Ruiz-Trillo I."/>
            <person name="Lander E."/>
            <person name="Nusbaum C."/>
        </authorList>
    </citation>
    <scope>NUCLEOTIDE SEQUENCE [LARGE SCALE GENOMIC DNA]</scope>
    <source>
        <strain evidence="10">ATCC 38327</strain>
    </source>
</reference>
<dbReference type="SUPFAM" id="SSF53335">
    <property type="entry name" value="S-adenosyl-L-methionine-dependent methyltransferases"/>
    <property type="match status" value="1"/>
</dbReference>
<evidence type="ECO:0000256" key="1">
    <source>
        <dbReference type="ARBA" id="ARBA00008361"/>
    </source>
</evidence>
<accession>A0A0L0SAM6</accession>
<dbReference type="InterPro" id="IPR039772">
    <property type="entry name" value="Bin3-like"/>
</dbReference>
<evidence type="ECO:0000256" key="6">
    <source>
        <dbReference type="RuleBase" id="RU367087"/>
    </source>
</evidence>
<name>A0A0L0SAM6_ALLM3</name>
<dbReference type="Pfam" id="PF06859">
    <property type="entry name" value="Bin3"/>
    <property type="match status" value="1"/>
</dbReference>
<organism evidence="9 10">
    <name type="scientific">Allomyces macrogynus (strain ATCC 38327)</name>
    <name type="common">Allomyces javanicus var. macrogynus</name>
    <dbReference type="NCBI Taxonomy" id="578462"/>
    <lineage>
        <taxon>Eukaryota</taxon>
        <taxon>Fungi</taxon>
        <taxon>Fungi incertae sedis</taxon>
        <taxon>Blastocladiomycota</taxon>
        <taxon>Blastocladiomycetes</taxon>
        <taxon>Blastocladiales</taxon>
        <taxon>Blastocladiaceae</taxon>
        <taxon>Allomyces</taxon>
    </lineage>
</organism>
<evidence type="ECO:0000256" key="2">
    <source>
        <dbReference type="ARBA" id="ARBA00022603"/>
    </source>
</evidence>
<dbReference type="OrthoDB" id="540004at2759"/>
<proteinExistence type="inferred from homology"/>
<feature type="region of interest" description="Disordered" evidence="7">
    <location>
        <begin position="226"/>
        <end position="264"/>
    </location>
</feature>
<dbReference type="PANTHER" id="PTHR12315:SF0">
    <property type="entry name" value="7SK SNRNA METHYLPHOSPHATE CAPPING ENZYME"/>
    <property type="match status" value="1"/>
</dbReference>
<evidence type="ECO:0000259" key="8">
    <source>
        <dbReference type="PROSITE" id="PS51515"/>
    </source>
</evidence>
<dbReference type="GO" id="GO:0008171">
    <property type="term" value="F:O-methyltransferase activity"/>
    <property type="evidence" value="ECO:0007669"/>
    <property type="project" value="UniProtKB-UniRule"/>
</dbReference>
<reference evidence="9 10" key="1">
    <citation type="submission" date="2009-11" db="EMBL/GenBank/DDBJ databases">
        <title>Annotation of Allomyces macrogynus ATCC 38327.</title>
        <authorList>
            <consortium name="The Broad Institute Genome Sequencing Platform"/>
            <person name="Russ C."/>
            <person name="Cuomo C."/>
            <person name="Burger G."/>
            <person name="Gray M.W."/>
            <person name="Holland P.W.H."/>
            <person name="King N."/>
            <person name="Lang F.B.F."/>
            <person name="Roger A.J."/>
            <person name="Ruiz-Trillo I."/>
            <person name="Young S.K."/>
            <person name="Zeng Q."/>
            <person name="Gargeya S."/>
            <person name="Fitzgerald M."/>
            <person name="Haas B."/>
            <person name="Abouelleil A."/>
            <person name="Alvarado L."/>
            <person name="Arachchi H.M."/>
            <person name="Berlin A."/>
            <person name="Chapman S.B."/>
            <person name="Gearin G."/>
            <person name="Goldberg J."/>
            <person name="Griggs A."/>
            <person name="Gujja S."/>
            <person name="Hansen M."/>
            <person name="Heiman D."/>
            <person name="Howarth C."/>
            <person name="Larimer J."/>
            <person name="Lui A."/>
            <person name="MacDonald P.J.P."/>
            <person name="McCowen C."/>
            <person name="Montmayeur A."/>
            <person name="Murphy C."/>
            <person name="Neiman D."/>
            <person name="Pearson M."/>
            <person name="Priest M."/>
            <person name="Roberts A."/>
            <person name="Saif S."/>
            <person name="Shea T."/>
            <person name="Sisk P."/>
            <person name="Stolte C."/>
            <person name="Sykes S."/>
            <person name="Wortman J."/>
            <person name="Nusbaum C."/>
            <person name="Birren B."/>
        </authorList>
    </citation>
    <scope>NUCLEOTIDE SEQUENCE [LARGE SCALE GENOMIC DNA]</scope>
    <source>
        <strain evidence="9 10">ATCC 38327</strain>
    </source>
</reference>
<dbReference type="GO" id="GO:0040031">
    <property type="term" value="P:snRNA modification"/>
    <property type="evidence" value="ECO:0007669"/>
    <property type="project" value="TreeGrafter"/>
</dbReference>